<evidence type="ECO:0000313" key="1">
    <source>
        <dbReference type="EMBL" id="QAT68082.1"/>
    </source>
</evidence>
<sequence>MIQDDLFLTVNWYKDDIFEVFEKKGIPLTQANFSKLKELGGASTLRDRTIQEGWEMLDIIVDMYKKEFTYDDESK</sequence>
<dbReference type="AlphaFoldDB" id="A0AAJ4D5E0"/>
<dbReference type="RefSeq" id="WP_128748553.1">
    <property type="nucleotide sequence ID" value="NZ_CP035233.1"/>
</dbReference>
<name>A0AAJ4D5E0_9BACI</name>
<protein>
    <submittedName>
        <fullName evidence="1">Uncharacterized protein</fullName>
    </submittedName>
</protein>
<accession>A0AAJ4D5E0</accession>
<dbReference type="Proteomes" id="UP000288675">
    <property type="component" value="Plasmid unnamed1"/>
</dbReference>
<dbReference type="GeneID" id="39505837"/>
<proteinExistence type="predicted"/>
<organism evidence="1 2">
    <name type="scientific">Bacillus glycinifermentans</name>
    <dbReference type="NCBI Taxonomy" id="1664069"/>
    <lineage>
        <taxon>Bacteria</taxon>
        <taxon>Bacillati</taxon>
        <taxon>Bacillota</taxon>
        <taxon>Bacilli</taxon>
        <taxon>Bacillales</taxon>
        <taxon>Bacillaceae</taxon>
        <taxon>Bacillus</taxon>
    </lineage>
</organism>
<reference evidence="1 2" key="1">
    <citation type="submission" date="2019-01" db="EMBL/GenBank/DDBJ databases">
        <title>Genome sequence of Bacillus glycinifermentans SRCM103574.</title>
        <authorList>
            <person name="Kong H.-J."/>
            <person name="Jeong S.-Y."/>
            <person name="Jeong D.-Y."/>
        </authorList>
    </citation>
    <scope>NUCLEOTIDE SEQUENCE [LARGE SCALE GENOMIC DNA]</scope>
    <source>
        <strain evidence="1 2">SRCM103574</strain>
        <plasmid evidence="1 2">unnamed1</plasmid>
    </source>
</reference>
<gene>
    <name evidence="1" type="ORF">EQZ20_24735</name>
</gene>
<evidence type="ECO:0000313" key="2">
    <source>
        <dbReference type="Proteomes" id="UP000288675"/>
    </source>
</evidence>
<geneLocation type="plasmid" evidence="1 2">
    <name>unnamed1</name>
</geneLocation>
<dbReference type="EMBL" id="CP035233">
    <property type="protein sequence ID" value="QAT68082.1"/>
    <property type="molecule type" value="Genomic_DNA"/>
</dbReference>
<keyword evidence="1" id="KW-0614">Plasmid</keyword>